<dbReference type="InterPro" id="IPR008991">
    <property type="entry name" value="Translation_prot_SH3-like_sf"/>
</dbReference>
<dbReference type="InterPro" id="IPR038657">
    <property type="entry name" value="Ribosomal_bL19_sf"/>
</dbReference>
<keyword evidence="4 6" id="KW-0687">Ribonucleoprotein</keyword>
<comment type="similarity">
    <text evidence="2 6 7">Belongs to the bacterial ribosomal protein bL19 family.</text>
</comment>
<evidence type="ECO:0000256" key="6">
    <source>
        <dbReference type="HAMAP-Rule" id="MF_00402"/>
    </source>
</evidence>
<protein>
    <recommendedName>
        <fullName evidence="5 6">Large ribosomal subunit protein bL19</fullName>
    </recommendedName>
</protein>
<dbReference type="HAMAP" id="MF_00402">
    <property type="entry name" value="Ribosomal_bL19"/>
    <property type="match status" value="1"/>
</dbReference>
<evidence type="ECO:0000256" key="2">
    <source>
        <dbReference type="ARBA" id="ARBA00005781"/>
    </source>
</evidence>
<dbReference type="InterPro" id="IPR018257">
    <property type="entry name" value="Ribosomal_bL19_CS"/>
</dbReference>
<reference evidence="8 9" key="1">
    <citation type="submission" date="2013-08" db="EMBL/GenBank/DDBJ databases">
        <authorList>
            <person name="Weinstock G."/>
            <person name="Sodergren E."/>
            <person name="Wylie T."/>
            <person name="Fulton L."/>
            <person name="Fulton R."/>
            <person name="Fronick C."/>
            <person name="O'Laughlin M."/>
            <person name="Godfrey J."/>
            <person name="Miner T."/>
            <person name="Herter B."/>
            <person name="Appelbaum E."/>
            <person name="Cordes M."/>
            <person name="Lek S."/>
            <person name="Wollam A."/>
            <person name="Pepin K.H."/>
            <person name="Palsikar V.B."/>
            <person name="Mitreva M."/>
            <person name="Wilson R.K."/>
        </authorList>
    </citation>
    <scope>NUCLEOTIDE SEQUENCE [LARGE SCALE GENOMIC DNA]</scope>
    <source>
        <strain evidence="8 9">F0580</strain>
    </source>
</reference>
<dbReference type="Proteomes" id="UP000016519">
    <property type="component" value="Unassembled WGS sequence"/>
</dbReference>
<evidence type="ECO:0000313" key="8">
    <source>
        <dbReference type="EMBL" id="ERH29591.1"/>
    </source>
</evidence>
<dbReference type="HOGENOM" id="CLU_103507_2_1_11"/>
<name>U1R6G2_9BIFI</name>
<comment type="function">
    <text evidence="1 6 7">This protein is located at the 30S-50S ribosomal subunit interface and may play a role in the structure and function of the aminoacyl-tRNA binding site.</text>
</comment>
<dbReference type="PRINTS" id="PR00061">
    <property type="entry name" value="RIBOSOMALL19"/>
</dbReference>
<dbReference type="Gene3D" id="2.30.30.790">
    <property type="match status" value="1"/>
</dbReference>
<dbReference type="EMBL" id="AWSI01000043">
    <property type="protein sequence ID" value="ERH29591.1"/>
    <property type="molecule type" value="Genomic_DNA"/>
</dbReference>
<evidence type="ECO:0000256" key="3">
    <source>
        <dbReference type="ARBA" id="ARBA00022980"/>
    </source>
</evidence>
<dbReference type="PANTHER" id="PTHR15680">
    <property type="entry name" value="RIBOSOMAL PROTEIN L19"/>
    <property type="match status" value="1"/>
</dbReference>
<accession>U1R6G2</accession>
<keyword evidence="9" id="KW-1185">Reference proteome</keyword>
<evidence type="ECO:0000313" key="9">
    <source>
        <dbReference type="Proteomes" id="UP000016519"/>
    </source>
</evidence>
<evidence type="ECO:0000256" key="7">
    <source>
        <dbReference type="RuleBase" id="RU000559"/>
    </source>
</evidence>
<dbReference type="AlphaFoldDB" id="U1R6G2"/>
<dbReference type="GO" id="GO:0022625">
    <property type="term" value="C:cytosolic large ribosomal subunit"/>
    <property type="evidence" value="ECO:0007669"/>
    <property type="project" value="TreeGrafter"/>
</dbReference>
<proteinExistence type="inferred from homology"/>
<dbReference type="InterPro" id="IPR001857">
    <property type="entry name" value="Ribosomal_bL19"/>
</dbReference>
<evidence type="ECO:0000256" key="1">
    <source>
        <dbReference type="ARBA" id="ARBA00002349"/>
    </source>
</evidence>
<dbReference type="Pfam" id="PF01245">
    <property type="entry name" value="Ribosomal_L19"/>
    <property type="match status" value="1"/>
</dbReference>
<dbReference type="SUPFAM" id="SSF50104">
    <property type="entry name" value="Translation proteins SH3-like domain"/>
    <property type="match status" value="1"/>
</dbReference>
<evidence type="ECO:0000256" key="5">
    <source>
        <dbReference type="ARBA" id="ARBA00035171"/>
    </source>
</evidence>
<dbReference type="STRING" id="419015.HMPREF3214_00284"/>
<dbReference type="GO" id="GO:0006412">
    <property type="term" value="P:translation"/>
    <property type="evidence" value="ECO:0007669"/>
    <property type="project" value="UniProtKB-UniRule"/>
</dbReference>
<sequence>MSLATNLARSSYEQTGLFASKLAKENEEYTKRIIPRLNADMWRRTRITMNAIEAFEAKQLKAADSIPAFRPGDTVKVNVKIQEGNNSRIQAFQGVVIGRQGAGLRETFIVRKVSFGVGVERRFPVHSPSIDSIELVRKGKVRRAKLYYLRNLRGKAARIVERRDNSAK</sequence>
<organism evidence="8 9">
    <name type="scientific">Alloscardovia omnicolens F0580</name>
    <dbReference type="NCBI Taxonomy" id="1321816"/>
    <lineage>
        <taxon>Bacteria</taxon>
        <taxon>Bacillati</taxon>
        <taxon>Actinomycetota</taxon>
        <taxon>Actinomycetes</taxon>
        <taxon>Bifidobacteriales</taxon>
        <taxon>Bifidobacteriaceae</taxon>
        <taxon>Alloscardovia</taxon>
    </lineage>
</organism>
<dbReference type="PROSITE" id="PS01015">
    <property type="entry name" value="RIBOSOMAL_L19"/>
    <property type="match status" value="1"/>
</dbReference>
<dbReference type="PANTHER" id="PTHR15680:SF9">
    <property type="entry name" value="LARGE RIBOSOMAL SUBUNIT PROTEIN BL19M"/>
    <property type="match status" value="1"/>
</dbReference>
<dbReference type="FunFam" id="2.30.30.790:FF:000001">
    <property type="entry name" value="50S ribosomal protein L19"/>
    <property type="match status" value="1"/>
</dbReference>
<dbReference type="NCBIfam" id="TIGR01024">
    <property type="entry name" value="rplS_bact"/>
    <property type="match status" value="1"/>
</dbReference>
<dbReference type="GO" id="GO:0003735">
    <property type="term" value="F:structural constituent of ribosome"/>
    <property type="evidence" value="ECO:0007669"/>
    <property type="project" value="InterPro"/>
</dbReference>
<keyword evidence="3 6" id="KW-0689">Ribosomal protein</keyword>
<comment type="caution">
    <text evidence="8">The sequence shown here is derived from an EMBL/GenBank/DDBJ whole genome shotgun (WGS) entry which is preliminary data.</text>
</comment>
<evidence type="ECO:0000256" key="4">
    <source>
        <dbReference type="ARBA" id="ARBA00023274"/>
    </source>
</evidence>
<gene>
    <name evidence="6" type="primary">rplS</name>
    <name evidence="8" type="ORF">HMPREF9244_01654</name>
</gene>
<dbReference type="PATRIC" id="fig|1321816.3.peg.1456"/>